<dbReference type="GeneID" id="37045894"/>
<feature type="compositionally biased region" description="Basic and acidic residues" evidence="1">
    <location>
        <begin position="339"/>
        <end position="357"/>
    </location>
</feature>
<evidence type="ECO:0000313" key="4">
    <source>
        <dbReference type="Proteomes" id="UP000245768"/>
    </source>
</evidence>
<feature type="transmembrane region" description="Helical" evidence="2">
    <location>
        <begin position="20"/>
        <end position="40"/>
    </location>
</feature>
<gene>
    <name evidence="3" type="ORF">FA10DRAFT_285238</name>
</gene>
<accession>A0A316YUL1</accession>
<feature type="transmembrane region" description="Helical" evidence="2">
    <location>
        <begin position="88"/>
        <end position="111"/>
    </location>
</feature>
<keyword evidence="2" id="KW-0472">Membrane</keyword>
<dbReference type="Proteomes" id="UP000245768">
    <property type="component" value="Unassembled WGS sequence"/>
</dbReference>
<organism evidence="3 4">
    <name type="scientific">Acaromyces ingoldii</name>
    <dbReference type="NCBI Taxonomy" id="215250"/>
    <lineage>
        <taxon>Eukaryota</taxon>
        <taxon>Fungi</taxon>
        <taxon>Dikarya</taxon>
        <taxon>Basidiomycota</taxon>
        <taxon>Ustilaginomycotina</taxon>
        <taxon>Exobasidiomycetes</taxon>
        <taxon>Exobasidiales</taxon>
        <taxon>Cryptobasidiaceae</taxon>
        <taxon>Acaromyces</taxon>
    </lineage>
</organism>
<keyword evidence="2" id="KW-0812">Transmembrane</keyword>
<feature type="transmembrane region" description="Helical" evidence="2">
    <location>
        <begin position="175"/>
        <end position="199"/>
    </location>
</feature>
<evidence type="ECO:0000256" key="2">
    <source>
        <dbReference type="SAM" id="Phobius"/>
    </source>
</evidence>
<dbReference type="RefSeq" id="XP_025379566.1">
    <property type="nucleotide sequence ID" value="XM_025523978.1"/>
</dbReference>
<keyword evidence="4" id="KW-1185">Reference proteome</keyword>
<evidence type="ECO:0000256" key="1">
    <source>
        <dbReference type="SAM" id="MobiDB-lite"/>
    </source>
</evidence>
<feature type="region of interest" description="Disordered" evidence="1">
    <location>
        <begin position="334"/>
        <end position="357"/>
    </location>
</feature>
<dbReference type="OrthoDB" id="2548432at2759"/>
<keyword evidence="2" id="KW-1133">Transmembrane helix</keyword>
<dbReference type="InParanoid" id="A0A316YUL1"/>
<feature type="transmembrane region" description="Helical" evidence="2">
    <location>
        <begin position="258"/>
        <end position="279"/>
    </location>
</feature>
<evidence type="ECO:0008006" key="5">
    <source>
        <dbReference type="Google" id="ProtNLM"/>
    </source>
</evidence>
<sequence>MNDFEGAVHYLESNHREACLASVELGISLSLGLAFVVLSTKAQRHHLALFLINCFSIACVIGTSTARLRMTSLKIQDRLVGGVGAELARINLACYFFCIWTPLVADTTLLFKLETLYPAWTGWKRPAILGTYLLLLTARLCVAAAMIWLGMINYVGPADRGADFWRIHSNVKATVLFISAQFQLVTCSFAASVLFRRAYVFSSAVKEKTSEAHQKLRRQLRFFIESTFMTFLPPVICQVIILVTLLTHSETHAAKRAVGWGMDLNMTLSLIFSILATSWSTIRTPLPSSSTAAPEQEQGRPPQSPSKNKSFLASVLERAGIFHEPDDSVELLATVPSRPEAEGEAAHSPRDRWLRPS</sequence>
<feature type="region of interest" description="Disordered" evidence="1">
    <location>
        <begin position="286"/>
        <end position="309"/>
    </location>
</feature>
<protein>
    <recommendedName>
        <fullName evidence="5">G-protein coupled receptors family 1 profile domain-containing protein</fullName>
    </recommendedName>
</protein>
<dbReference type="AlphaFoldDB" id="A0A316YUL1"/>
<name>A0A316YUL1_9BASI</name>
<feature type="transmembrane region" description="Helical" evidence="2">
    <location>
        <begin position="47"/>
        <end position="68"/>
    </location>
</feature>
<proteinExistence type="predicted"/>
<feature type="transmembrane region" description="Helical" evidence="2">
    <location>
        <begin position="220"/>
        <end position="246"/>
    </location>
</feature>
<evidence type="ECO:0000313" key="3">
    <source>
        <dbReference type="EMBL" id="PWN92368.1"/>
    </source>
</evidence>
<feature type="transmembrane region" description="Helical" evidence="2">
    <location>
        <begin position="132"/>
        <end position="155"/>
    </location>
</feature>
<dbReference type="EMBL" id="KZ819635">
    <property type="protein sequence ID" value="PWN92368.1"/>
    <property type="molecule type" value="Genomic_DNA"/>
</dbReference>
<reference evidence="3 4" key="1">
    <citation type="journal article" date="2018" name="Mol. Biol. Evol.">
        <title>Broad Genomic Sampling Reveals a Smut Pathogenic Ancestry of the Fungal Clade Ustilaginomycotina.</title>
        <authorList>
            <person name="Kijpornyongpan T."/>
            <person name="Mondo S.J."/>
            <person name="Barry K."/>
            <person name="Sandor L."/>
            <person name="Lee J."/>
            <person name="Lipzen A."/>
            <person name="Pangilinan J."/>
            <person name="LaButti K."/>
            <person name="Hainaut M."/>
            <person name="Henrissat B."/>
            <person name="Grigoriev I.V."/>
            <person name="Spatafora J.W."/>
            <person name="Aime M.C."/>
        </authorList>
    </citation>
    <scope>NUCLEOTIDE SEQUENCE [LARGE SCALE GENOMIC DNA]</scope>
    <source>
        <strain evidence="3 4">MCA 4198</strain>
    </source>
</reference>